<evidence type="ECO:0000256" key="1">
    <source>
        <dbReference type="ARBA" id="ARBA00008779"/>
    </source>
</evidence>
<dbReference type="SUPFAM" id="SSF53649">
    <property type="entry name" value="Alkaline phosphatase-like"/>
    <property type="match status" value="1"/>
</dbReference>
<evidence type="ECO:0000256" key="3">
    <source>
        <dbReference type="ARBA" id="ARBA00022801"/>
    </source>
</evidence>
<dbReference type="AlphaFoldDB" id="A0A6J6ZYS6"/>
<sequence length="431" mass="48056">MPTQSNTRPNIVVIICDDIGFGDLSCNGSTMIKTPNLDLVARRGARLTSMYSGGPTCTPARAALMTGRIAPRTGAARVLFPGDNRGMNPNEVTMGAYLKGLGYATGCFGKWHLGDIPDSGPLKFGFDRYFGLPYSNDMDPMIVYRDEENVEEPADVASLALRCANEAIEFIDKTPKDQPFFVYFPFTSPHHPITPEDKFIGTSEAGLYGDTCEAIDFYSGELYKHISARGQIENTIFVFTSDHGPWWEGSNGGLRGRKFETWDGGMRVPFLISWPAMIPEGQVISQPVATMDLLPTLCNLLDIKPDSSMPFDGEDISDLFMKGSIADHGPIWYFDAFSLNAVRKGKWKLHRKRQTWGGEKFSQWSLPQLFDLERDPGECYDLGARHPDVVKELNDLMEKFEKSLNLAEADDREWWKGSTLGDSAGWNVQKV</sequence>
<evidence type="ECO:0000256" key="4">
    <source>
        <dbReference type="ARBA" id="ARBA00022837"/>
    </source>
</evidence>
<dbReference type="InterPro" id="IPR050738">
    <property type="entry name" value="Sulfatase"/>
</dbReference>
<keyword evidence="4" id="KW-0106">Calcium</keyword>
<accession>A0A6J6ZYS6</accession>
<dbReference type="Gene3D" id="3.30.1120.10">
    <property type="match status" value="1"/>
</dbReference>
<dbReference type="GO" id="GO:0046872">
    <property type="term" value="F:metal ion binding"/>
    <property type="evidence" value="ECO:0007669"/>
    <property type="project" value="UniProtKB-KW"/>
</dbReference>
<dbReference type="EMBL" id="CAFABF010000020">
    <property type="protein sequence ID" value="CAB4825786.1"/>
    <property type="molecule type" value="Genomic_DNA"/>
</dbReference>
<reference evidence="6" key="1">
    <citation type="submission" date="2020-05" db="EMBL/GenBank/DDBJ databases">
        <authorList>
            <person name="Chiriac C."/>
            <person name="Salcher M."/>
            <person name="Ghai R."/>
            <person name="Kavagutti S V."/>
        </authorList>
    </citation>
    <scope>NUCLEOTIDE SEQUENCE</scope>
</reference>
<keyword evidence="2" id="KW-0479">Metal-binding</keyword>
<organism evidence="6">
    <name type="scientific">freshwater metagenome</name>
    <dbReference type="NCBI Taxonomy" id="449393"/>
    <lineage>
        <taxon>unclassified sequences</taxon>
        <taxon>metagenomes</taxon>
        <taxon>ecological metagenomes</taxon>
    </lineage>
</organism>
<dbReference type="InterPro" id="IPR000917">
    <property type="entry name" value="Sulfatase_N"/>
</dbReference>
<dbReference type="Pfam" id="PF14707">
    <property type="entry name" value="Sulfatase_C"/>
    <property type="match status" value="1"/>
</dbReference>
<dbReference type="GO" id="GO:0004065">
    <property type="term" value="F:arylsulfatase activity"/>
    <property type="evidence" value="ECO:0007669"/>
    <property type="project" value="TreeGrafter"/>
</dbReference>
<dbReference type="Gene3D" id="3.40.720.10">
    <property type="entry name" value="Alkaline Phosphatase, subunit A"/>
    <property type="match status" value="1"/>
</dbReference>
<name>A0A6J6ZYS6_9ZZZZ</name>
<dbReference type="PANTHER" id="PTHR42693">
    <property type="entry name" value="ARYLSULFATASE FAMILY MEMBER"/>
    <property type="match status" value="1"/>
</dbReference>
<protein>
    <submittedName>
        <fullName evidence="6">Unannotated protein</fullName>
    </submittedName>
</protein>
<evidence type="ECO:0000313" key="6">
    <source>
        <dbReference type="EMBL" id="CAB4825786.1"/>
    </source>
</evidence>
<dbReference type="PANTHER" id="PTHR42693:SF33">
    <property type="entry name" value="ARYLSULFATASE"/>
    <property type="match status" value="1"/>
</dbReference>
<proteinExistence type="inferred from homology"/>
<comment type="similarity">
    <text evidence="1">Belongs to the sulfatase family.</text>
</comment>
<dbReference type="Pfam" id="PF00884">
    <property type="entry name" value="Sulfatase"/>
    <property type="match status" value="1"/>
</dbReference>
<dbReference type="InterPro" id="IPR017850">
    <property type="entry name" value="Alkaline_phosphatase_core_sf"/>
</dbReference>
<dbReference type="PROSITE" id="PS00523">
    <property type="entry name" value="SULFATASE_1"/>
    <property type="match status" value="1"/>
</dbReference>
<feature type="domain" description="Sulfatase N-terminal" evidence="5">
    <location>
        <begin position="9"/>
        <end position="303"/>
    </location>
</feature>
<evidence type="ECO:0000256" key="2">
    <source>
        <dbReference type="ARBA" id="ARBA00022723"/>
    </source>
</evidence>
<keyword evidence="3" id="KW-0378">Hydrolase</keyword>
<dbReference type="InterPro" id="IPR024607">
    <property type="entry name" value="Sulfatase_CS"/>
</dbReference>
<gene>
    <name evidence="6" type="ORF">UFOPK3167_00600</name>
</gene>
<evidence type="ECO:0000259" key="5">
    <source>
        <dbReference type="Pfam" id="PF00884"/>
    </source>
</evidence>